<evidence type="ECO:0000313" key="1">
    <source>
        <dbReference type="EMBL" id="KAK5855654.1"/>
    </source>
</evidence>
<name>A0AAN7X813_ELEMC</name>
<gene>
    <name evidence="1" type="ORF">PBY51_007312</name>
</gene>
<proteinExistence type="predicted"/>
<reference evidence="1 2" key="1">
    <citation type="journal article" date="2023" name="Genes (Basel)">
        <title>Chromosome-Level Genome Assembly and Circadian Gene Repertoire of the Patagonia Blennie Eleginops maclovinus-The Closest Ancestral Proxy of Antarctic Cryonotothenioids.</title>
        <authorList>
            <person name="Cheng C.C."/>
            <person name="Rivera-Colon A.G."/>
            <person name="Minhas B.F."/>
            <person name="Wilson L."/>
            <person name="Rayamajhi N."/>
            <person name="Vargas-Chacoff L."/>
            <person name="Catchen J.M."/>
        </authorList>
    </citation>
    <scope>NUCLEOTIDE SEQUENCE [LARGE SCALE GENOMIC DNA]</scope>
    <source>
        <strain evidence="1">JMC-PN-2008</strain>
    </source>
</reference>
<keyword evidence="2" id="KW-1185">Reference proteome</keyword>
<protein>
    <submittedName>
        <fullName evidence="1">Uncharacterized protein</fullName>
    </submittedName>
</protein>
<dbReference type="EMBL" id="JAUZQC010000017">
    <property type="protein sequence ID" value="KAK5855654.1"/>
    <property type="molecule type" value="Genomic_DNA"/>
</dbReference>
<accession>A0AAN7X813</accession>
<sequence>MEAYQYHPESVEELLPRYGSAHTRAVKQMLEDNKLLLSYQGYSDVDMQPTCRLPVIRKKVDSGRCLDPAGIEAFHLHANGIQELLPRYGTAQTRAIKQKLERNKLLLNYEDNIEDYQQPTPLPAITTKDDTECLVPAGMEAYSYCPESVEESLPRYSNAKTRATKKTASEQCLDPAGIEVSHCHAEGEKESLPRYGTPQTRAIKQKLEGIKQLLSHQGNSESYKQATHVLSIKKTTAGRCLDPAGIEASHYHANGIQESLPRYGTAQTRAIKQKLESNKQLLSHQGNSERFKQATRVAPISTKKTTAGRCLDPTGIDMSHYHAEGVKESLPRKVNVLQKHIPPLSKKEAPGPLCSPGVPEGSNYYFKQTGEQLPRYGTAQTRSIKQRQEQNKLFLGWS</sequence>
<dbReference type="Proteomes" id="UP001346869">
    <property type="component" value="Unassembled WGS sequence"/>
</dbReference>
<organism evidence="1 2">
    <name type="scientific">Eleginops maclovinus</name>
    <name type="common">Patagonian blennie</name>
    <name type="synonym">Eleginus maclovinus</name>
    <dbReference type="NCBI Taxonomy" id="56733"/>
    <lineage>
        <taxon>Eukaryota</taxon>
        <taxon>Metazoa</taxon>
        <taxon>Chordata</taxon>
        <taxon>Craniata</taxon>
        <taxon>Vertebrata</taxon>
        <taxon>Euteleostomi</taxon>
        <taxon>Actinopterygii</taxon>
        <taxon>Neopterygii</taxon>
        <taxon>Teleostei</taxon>
        <taxon>Neoteleostei</taxon>
        <taxon>Acanthomorphata</taxon>
        <taxon>Eupercaria</taxon>
        <taxon>Perciformes</taxon>
        <taxon>Notothenioidei</taxon>
        <taxon>Eleginopidae</taxon>
        <taxon>Eleginops</taxon>
    </lineage>
</organism>
<comment type="caution">
    <text evidence="1">The sequence shown here is derived from an EMBL/GenBank/DDBJ whole genome shotgun (WGS) entry which is preliminary data.</text>
</comment>
<reference evidence="1 2" key="2">
    <citation type="journal article" date="2023" name="Mol. Biol. Evol.">
        <title>Genomics of Secondarily Temperate Adaptation in the Only Non-Antarctic Icefish.</title>
        <authorList>
            <person name="Rivera-Colon A.G."/>
            <person name="Rayamajhi N."/>
            <person name="Minhas B.F."/>
            <person name="Madrigal G."/>
            <person name="Bilyk K.T."/>
            <person name="Yoon V."/>
            <person name="Hune M."/>
            <person name="Gregory S."/>
            <person name="Cheng C.H.C."/>
            <person name="Catchen J.M."/>
        </authorList>
    </citation>
    <scope>NUCLEOTIDE SEQUENCE [LARGE SCALE GENOMIC DNA]</scope>
    <source>
        <strain evidence="1">JMC-PN-2008</strain>
    </source>
</reference>
<dbReference type="AlphaFoldDB" id="A0AAN7X813"/>
<evidence type="ECO:0000313" key="2">
    <source>
        <dbReference type="Proteomes" id="UP001346869"/>
    </source>
</evidence>